<evidence type="ECO:0000313" key="6">
    <source>
        <dbReference type="Proteomes" id="UP000651728"/>
    </source>
</evidence>
<keyword evidence="6" id="KW-1185">Reference proteome</keyword>
<comment type="caution">
    <text evidence="5">The sequence shown here is derived from an EMBL/GenBank/DDBJ whole genome shotgun (WGS) entry which is preliminary data.</text>
</comment>
<sequence>MTARVLLVATGDVMAYARRTSRPGLATADDLLAAVSRDPGTDPGVGSGGDLDANHGADFGTDLGADLAADLGGALGAGFCSDLGGDLGRGSRWDLGADLGLEVVTEDVRAEPSWDTSPATMLALARRVRTALLDEGFDGVVVTHGLDTVEETAFLTDLLAGPAAHRGGIVFTGAVRPLDALSSDGPRNLASSLVAAAGPALRGAGAVVCAGDELHAARWVTMVDATAVTALSSAPAPVLGRVVDGGAEMCAAPPPRPPEPEGEPETNVALIKTYPEMDPVLLTAVVDAGARGVVLEGTGAGNVPVGLFAAISELAEWDIPVVVASRCRTRAVPLEALPPGYGLAAKVGAIGARGLAPVKARYALMAALGGGGRQAVRDWFARL</sequence>
<feature type="domain" description="L-asparaginase N-terminal" evidence="3">
    <location>
        <begin position="5"/>
        <end position="248"/>
    </location>
</feature>
<dbReference type="InterPro" id="IPR027473">
    <property type="entry name" value="L-asparaginase_C"/>
</dbReference>
<evidence type="ECO:0008006" key="7">
    <source>
        <dbReference type="Google" id="ProtNLM"/>
    </source>
</evidence>
<dbReference type="InterPro" id="IPR036152">
    <property type="entry name" value="Asp/glu_Ase-like_sf"/>
</dbReference>
<dbReference type="PIRSF" id="PIRSF001220">
    <property type="entry name" value="L-ASNase_gatD"/>
    <property type="match status" value="1"/>
</dbReference>
<dbReference type="PRINTS" id="PR00139">
    <property type="entry name" value="ASNGLNASE"/>
</dbReference>
<dbReference type="SMART" id="SM00870">
    <property type="entry name" value="Asparaginase"/>
    <property type="match status" value="1"/>
</dbReference>
<name>A0ABQ4FK36_9ACTN</name>
<evidence type="ECO:0000256" key="2">
    <source>
        <dbReference type="ARBA" id="ARBA00022801"/>
    </source>
</evidence>
<dbReference type="RefSeq" id="WP_204287887.1">
    <property type="nucleotide sequence ID" value="NZ_BAABEJ010000024.1"/>
</dbReference>
<dbReference type="EMBL" id="BOOB01000042">
    <property type="protein sequence ID" value="GIH35165.1"/>
    <property type="molecule type" value="Genomic_DNA"/>
</dbReference>
<dbReference type="Pfam" id="PF00710">
    <property type="entry name" value="Asparaginase"/>
    <property type="match status" value="1"/>
</dbReference>
<evidence type="ECO:0000259" key="3">
    <source>
        <dbReference type="Pfam" id="PF00710"/>
    </source>
</evidence>
<dbReference type="PANTHER" id="PTHR11707:SF28">
    <property type="entry name" value="60 KDA LYSOPHOSPHOLIPASE"/>
    <property type="match status" value="1"/>
</dbReference>
<dbReference type="InterPro" id="IPR006034">
    <property type="entry name" value="Asparaginase/glutaminase-like"/>
</dbReference>
<dbReference type="Proteomes" id="UP000651728">
    <property type="component" value="Unassembled WGS sequence"/>
</dbReference>
<accession>A0ABQ4FK36</accession>
<protein>
    <recommendedName>
        <fullName evidence="7">L-asparaginase</fullName>
    </recommendedName>
</protein>
<dbReference type="Pfam" id="PF17763">
    <property type="entry name" value="Asparaginase_C"/>
    <property type="match status" value="1"/>
</dbReference>
<dbReference type="SUPFAM" id="SSF53774">
    <property type="entry name" value="Glutaminase/Asparaginase"/>
    <property type="match status" value="1"/>
</dbReference>
<reference evidence="5 6" key="1">
    <citation type="submission" date="2021-01" db="EMBL/GenBank/DDBJ databases">
        <title>Whole genome shotgun sequence of Microbispora amethystogenes NBRC 101907.</title>
        <authorList>
            <person name="Komaki H."/>
            <person name="Tamura T."/>
        </authorList>
    </citation>
    <scope>NUCLEOTIDE SEQUENCE [LARGE SCALE GENOMIC DNA]</scope>
    <source>
        <strain evidence="5 6">NBRC 101907</strain>
    </source>
</reference>
<gene>
    <name evidence="5" type="ORF">Mam01_53290</name>
</gene>
<feature type="domain" description="Asparaginase/glutaminase C-terminal" evidence="4">
    <location>
        <begin position="267"/>
        <end position="380"/>
    </location>
</feature>
<evidence type="ECO:0000313" key="5">
    <source>
        <dbReference type="EMBL" id="GIH35165.1"/>
    </source>
</evidence>
<dbReference type="PIRSF" id="PIRSF500176">
    <property type="entry name" value="L_ASNase"/>
    <property type="match status" value="1"/>
</dbReference>
<dbReference type="InterPro" id="IPR037152">
    <property type="entry name" value="L-asparaginase_N_sf"/>
</dbReference>
<dbReference type="PANTHER" id="PTHR11707">
    <property type="entry name" value="L-ASPARAGINASE"/>
    <property type="match status" value="1"/>
</dbReference>
<proteinExistence type="inferred from homology"/>
<evidence type="ECO:0000259" key="4">
    <source>
        <dbReference type="Pfam" id="PF17763"/>
    </source>
</evidence>
<organism evidence="5 6">
    <name type="scientific">Microbispora amethystogenes</name>
    <dbReference type="NCBI Taxonomy" id="1427754"/>
    <lineage>
        <taxon>Bacteria</taxon>
        <taxon>Bacillati</taxon>
        <taxon>Actinomycetota</taxon>
        <taxon>Actinomycetes</taxon>
        <taxon>Streptosporangiales</taxon>
        <taxon>Streptosporangiaceae</taxon>
        <taxon>Microbispora</taxon>
    </lineage>
</organism>
<comment type="similarity">
    <text evidence="1">Belongs to the asparaginase 1 family.</text>
</comment>
<dbReference type="InterPro" id="IPR040919">
    <property type="entry name" value="Asparaginase_C"/>
</dbReference>
<evidence type="ECO:0000256" key="1">
    <source>
        <dbReference type="ARBA" id="ARBA00010518"/>
    </source>
</evidence>
<dbReference type="InterPro" id="IPR027474">
    <property type="entry name" value="L-asparaginase_N"/>
</dbReference>
<keyword evidence="2" id="KW-0378">Hydrolase</keyword>
<dbReference type="InterPro" id="IPR004550">
    <property type="entry name" value="AsnASE_II"/>
</dbReference>
<dbReference type="Gene3D" id="3.40.50.1170">
    <property type="entry name" value="L-asparaginase, N-terminal domain"/>
    <property type="match status" value="1"/>
</dbReference>
<dbReference type="Gene3D" id="3.40.50.40">
    <property type="match status" value="1"/>
</dbReference>
<dbReference type="PROSITE" id="PS51732">
    <property type="entry name" value="ASN_GLN_ASE_3"/>
    <property type="match status" value="1"/>
</dbReference>
<dbReference type="CDD" id="cd08964">
    <property type="entry name" value="L-asparaginase_II"/>
    <property type="match status" value="1"/>
</dbReference>